<feature type="domain" description="N-acetyltransferase" evidence="1">
    <location>
        <begin position="6"/>
        <end position="145"/>
    </location>
</feature>
<organism evidence="2 3">
    <name type="scientific">Gallibacterium anatis (strain UMN179)</name>
    <name type="common">Pasteurella anatis</name>
    <dbReference type="NCBI Taxonomy" id="1005058"/>
    <lineage>
        <taxon>Bacteria</taxon>
        <taxon>Pseudomonadati</taxon>
        <taxon>Pseudomonadota</taxon>
        <taxon>Gammaproteobacteria</taxon>
        <taxon>Pasteurellales</taxon>
        <taxon>Pasteurellaceae</taxon>
        <taxon>Gallibacterium</taxon>
    </lineage>
</organism>
<reference evidence="2 3" key="1">
    <citation type="journal article" date="2011" name="J. Bacteriol.">
        <title>Complete genome sequence of Gallibacterium anatis strain UMN179, isolated from a laying hen with peritonitis.</title>
        <authorList>
            <person name="Johnson T.J."/>
            <person name="Fernandez-Alarcon C."/>
            <person name="Bojesen A.M."/>
            <person name="Nolan L.K."/>
            <person name="Trampel D.W."/>
            <person name="Seemann T."/>
        </authorList>
    </citation>
    <scope>NUCLEOTIDE SEQUENCE [LARGE SCALE GENOMIC DNA]</scope>
    <source>
        <strain evidence="2 3">UMN179</strain>
    </source>
</reference>
<name>F4HEE3_GALAU</name>
<dbReference type="GO" id="GO:0016747">
    <property type="term" value="F:acyltransferase activity, transferring groups other than amino-acyl groups"/>
    <property type="evidence" value="ECO:0007669"/>
    <property type="project" value="InterPro"/>
</dbReference>
<dbReference type="STRING" id="1005058.UMN179_02016"/>
<dbReference type="Gene3D" id="3.40.630.30">
    <property type="match status" value="1"/>
</dbReference>
<gene>
    <name evidence="2" type="ordered locus">UMN179_02016</name>
</gene>
<dbReference type="AlphaFoldDB" id="F4HEE3"/>
<dbReference type="InterPro" id="IPR016181">
    <property type="entry name" value="Acyl_CoA_acyltransferase"/>
</dbReference>
<dbReference type="CDD" id="cd04301">
    <property type="entry name" value="NAT_SF"/>
    <property type="match status" value="1"/>
</dbReference>
<keyword evidence="2" id="KW-0808">Transferase</keyword>
<evidence type="ECO:0000313" key="2">
    <source>
        <dbReference type="EMBL" id="AEC18029.1"/>
    </source>
</evidence>
<dbReference type="InterPro" id="IPR000182">
    <property type="entry name" value="GNAT_dom"/>
</dbReference>
<proteinExistence type="predicted"/>
<accession>F4HEE3</accession>
<dbReference type="SUPFAM" id="SSF55729">
    <property type="entry name" value="Acyl-CoA N-acyltransferases (Nat)"/>
    <property type="match status" value="1"/>
</dbReference>
<dbReference type="KEGG" id="gan:UMN179_02016"/>
<evidence type="ECO:0000313" key="3">
    <source>
        <dbReference type="Proteomes" id="UP000006908"/>
    </source>
</evidence>
<dbReference type="RefSeq" id="WP_013746787.1">
    <property type="nucleotide sequence ID" value="NC_015460.1"/>
</dbReference>
<dbReference type="EMBL" id="CP002667">
    <property type="protein sequence ID" value="AEC18029.1"/>
    <property type="molecule type" value="Genomic_DNA"/>
</dbReference>
<protein>
    <submittedName>
        <fullName evidence="2">Acetyltransferase</fullName>
    </submittedName>
</protein>
<dbReference type="Proteomes" id="UP000006908">
    <property type="component" value="Chromosome"/>
</dbReference>
<sequence>MSWIAKSFAQLSTEELFAIYQLRTSVFVVEQQCAYQEVDHWDKSAVHFWQEFDGKICAYCRIIPQDDGVHIGRVLVVQHARGKGLAKALVQQALAYCQQHWTTQPVLIQAQTYLQNFYRTFGFQPTSVEYLEDGIPHLDMEFTNHVY</sequence>
<dbReference type="eggNOG" id="COG2153">
    <property type="taxonomic scope" value="Bacteria"/>
</dbReference>
<evidence type="ECO:0000259" key="1">
    <source>
        <dbReference type="PROSITE" id="PS51186"/>
    </source>
</evidence>
<dbReference type="Pfam" id="PF13673">
    <property type="entry name" value="Acetyltransf_10"/>
    <property type="match status" value="1"/>
</dbReference>
<dbReference type="PROSITE" id="PS51186">
    <property type="entry name" value="GNAT"/>
    <property type="match status" value="1"/>
</dbReference>
<dbReference type="HOGENOM" id="CLU_056607_3_1_6"/>